<dbReference type="InterPro" id="IPR024747">
    <property type="entry name" value="Pyridox_Oxase-rel"/>
</dbReference>
<name>X0X4U1_9ZZZZ</name>
<dbReference type="SUPFAM" id="SSF50475">
    <property type="entry name" value="FMN-binding split barrel"/>
    <property type="match status" value="1"/>
</dbReference>
<dbReference type="PANTHER" id="PTHR34071">
    <property type="entry name" value="5-NITROIMIDAZOLE ANTIBIOTICS RESISTANCE PROTEIN, NIMA-FAMILY-RELATED PROTEIN-RELATED"/>
    <property type="match status" value="1"/>
</dbReference>
<dbReference type="Gene3D" id="2.30.110.10">
    <property type="entry name" value="Electron Transport, Fmn-binding Protein, Chain A"/>
    <property type="match status" value="1"/>
</dbReference>
<organism evidence="1">
    <name type="scientific">marine sediment metagenome</name>
    <dbReference type="NCBI Taxonomy" id="412755"/>
    <lineage>
        <taxon>unclassified sequences</taxon>
        <taxon>metagenomes</taxon>
        <taxon>ecological metagenomes</taxon>
    </lineage>
</organism>
<dbReference type="PANTHER" id="PTHR34071:SF2">
    <property type="entry name" value="FLAVIN-NUCLEOTIDE-BINDING PROTEIN"/>
    <property type="match status" value="1"/>
</dbReference>
<evidence type="ECO:0000313" key="1">
    <source>
        <dbReference type="EMBL" id="GAG31673.1"/>
    </source>
</evidence>
<dbReference type="InterPro" id="IPR012349">
    <property type="entry name" value="Split_barrel_FMN-bd"/>
</dbReference>
<gene>
    <name evidence="1" type="ORF">S01H1_66573</name>
</gene>
<accession>X0X4U1</accession>
<dbReference type="AlphaFoldDB" id="X0X4U1"/>
<reference evidence="1" key="1">
    <citation type="journal article" date="2014" name="Front. Microbiol.">
        <title>High frequency of phylogenetically diverse reductive dehalogenase-homologous genes in deep subseafloor sedimentary metagenomes.</title>
        <authorList>
            <person name="Kawai M."/>
            <person name="Futagami T."/>
            <person name="Toyoda A."/>
            <person name="Takaki Y."/>
            <person name="Nishi S."/>
            <person name="Hori S."/>
            <person name="Arai W."/>
            <person name="Tsubouchi T."/>
            <person name="Morono Y."/>
            <person name="Uchiyama I."/>
            <person name="Ito T."/>
            <person name="Fujiyama A."/>
            <person name="Inagaki F."/>
            <person name="Takami H."/>
        </authorList>
    </citation>
    <scope>NUCLEOTIDE SEQUENCE</scope>
    <source>
        <strain evidence="1">Expedition CK06-06</strain>
    </source>
</reference>
<dbReference type="EMBL" id="BARS01044025">
    <property type="protein sequence ID" value="GAG31673.1"/>
    <property type="molecule type" value="Genomic_DNA"/>
</dbReference>
<evidence type="ECO:0008006" key="2">
    <source>
        <dbReference type="Google" id="ProtNLM"/>
    </source>
</evidence>
<proteinExistence type="predicted"/>
<sequence>KVGRFGTSVNGQPYVVPLSFAYHEGKIVFHGAKIGKKMENIARNPTVCFEVDTSEIIPADNPCRFTYRYRSVIANGTARVIEDPSEKAAALRLLVEKYAPSKGSQMTEERVGAFDNLAVVEINIVEMVGKKSPA</sequence>
<comment type="caution">
    <text evidence="1">The sequence shown here is derived from an EMBL/GenBank/DDBJ whole genome shotgun (WGS) entry which is preliminary data.</text>
</comment>
<protein>
    <recommendedName>
        <fullName evidence="2">Pyridoxamine 5'-phosphate oxidase putative domain-containing protein</fullName>
    </recommendedName>
</protein>
<dbReference type="Pfam" id="PF12900">
    <property type="entry name" value="Pyridox_ox_2"/>
    <property type="match status" value="1"/>
</dbReference>
<feature type="non-terminal residue" evidence="1">
    <location>
        <position position="1"/>
    </location>
</feature>